<dbReference type="OrthoDB" id="438179at2759"/>
<dbReference type="SMART" id="SM00840">
    <property type="entry name" value="DALR_2"/>
    <property type="match status" value="1"/>
</dbReference>
<dbReference type="InterPro" id="IPR015803">
    <property type="entry name" value="Cys-tRNA-ligase"/>
</dbReference>
<evidence type="ECO:0000256" key="2">
    <source>
        <dbReference type="ARBA" id="ARBA00004496"/>
    </source>
</evidence>
<dbReference type="SUPFAM" id="SSF52374">
    <property type="entry name" value="Nucleotidylyl transferase"/>
    <property type="match status" value="1"/>
</dbReference>
<comment type="cofactor">
    <cofactor evidence="1">
        <name>Zn(2+)</name>
        <dbReference type="ChEBI" id="CHEBI:29105"/>
    </cofactor>
</comment>
<reference evidence="16" key="3">
    <citation type="submission" date="2018-08" db="EMBL/GenBank/DDBJ databases">
        <title>Leveraging single-cell genomics to expand the Fungal Tree of Life.</title>
        <authorList>
            <consortium name="DOE Joint Genome Institute"/>
            <person name="Ahrendt S.R."/>
            <person name="Quandt C.A."/>
            <person name="Ciobanu D."/>
            <person name="Clum A."/>
            <person name="Salamov A."/>
            <person name="Andreopoulos B."/>
            <person name="Cheng J.-F."/>
            <person name="Woyke T."/>
            <person name="Pelin A."/>
            <person name="Henrissat B."/>
            <person name="Reynolds N."/>
            <person name="Benny G.L."/>
            <person name="Smith M.E."/>
            <person name="James T.Y."/>
            <person name="Grigoriev I.V."/>
        </authorList>
    </citation>
    <scope>NUCLEOTIDE SEQUENCE</scope>
    <source>
        <strain evidence="16">ATCC 52028</strain>
    </source>
</reference>
<feature type="domain" description="Cysteinyl-tRNA synthetase class Ia DALR" evidence="15">
    <location>
        <begin position="530"/>
        <end position="598"/>
    </location>
</feature>
<reference evidence="17" key="2">
    <citation type="submission" date="2018-04" db="EMBL/GenBank/DDBJ databases">
        <title>Leveraging single-cell genomics to expand the Fungal Tree of Life.</title>
        <authorList>
            <consortium name="DOE Joint Genome Institute"/>
            <person name="Ahrendt S.R."/>
            <person name="Quandt C.A."/>
            <person name="Ciobanu D."/>
            <person name="Clum A."/>
            <person name="Salamov A."/>
            <person name="Andreopoulos B."/>
            <person name="Cheng J.-F."/>
            <person name="Woyke T."/>
            <person name="Pelin A."/>
            <person name="Henrissat B."/>
            <person name="Benny G.L."/>
            <person name="Smith M.E."/>
            <person name="James T.Y."/>
            <person name="Grigoriev I.V."/>
        </authorList>
    </citation>
    <scope>NUCLEOTIDE SEQUENCE</scope>
    <source>
        <strain evidence="17">ATCC 52028</strain>
    </source>
</reference>
<organism evidence="16 18">
    <name type="scientific">Caulochytrium protostelioides</name>
    <dbReference type="NCBI Taxonomy" id="1555241"/>
    <lineage>
        <taxon>Eukaryota</taxon>
        <taxon>Fungi</taxon>
        <taxon>Fungi incertae sedis</taxon>
        <taxon>Chytridiomycota</taxon>
        <taxon>Chytridiomycota incertae sedis</taxon>
        <taxon>Chytridiomycetes</taxon>
        <taxon>Caulochytriales</taxon>
        <taxon>Caulochytriaceae</taxon>
        <taxon>Caulochytrium</taxon>
    </lineage>
</organism>
<evidence type="ECO:0000256" key="11">
    <source>
        <dbReference type="ARBA" id="ARBA00022917"/>
    </source>
</evidence>
<feature type="coiled-coil region" evidence="14">
    <location>
        <begin position="674"/>
        <end position="701"/>
    </location>
</feature>
<keyword evidence="8" id="KW-0547">Nucleotide-binding</keyword>
<dbReference type="AlphaFoldDB" id="A0A4P9WZ59"/>
<dbReference type="InterPro" id="IPR014729">
    <property type="entry name" value="Rossmann-like_a/b/a_fold"/>
</dbReference>
<dbReference type="STRING" id="1555241.A0A4P9WZ59"/>
<evidence type="ECO:0000256" key="4">
    <source>
        <dbReference type="ARBA" id="ARBA00012832"/>
    </source>
</evidence>
<dbReference type="InterPro" id="IPR015273">
    <property type="entry name" value="Cys-tRNA-synt_Ia_DALR"/>
</dbReference>
<dbReference type="InterPro" id="IPR032678">
    <property type="entry name" value="tRNA-synt_1_cat_dom"/>
</dbReference>
<dbReference type="GO" id="GO:0006423">
    <property type="term" value="P:cysteinyl-tRNA aminoacylation"/>
    <property type="evidence" value="ECO:0007669"/>
    <property type="project" value="InterPro"/>
</dbReference>
<dbReference type="CDD" id="cd00672">
    <property type="entry name" value="CysRS_core"/>
    <property type="match status" value="1"/>
</dbReference>
<dbReference type="Proteomes" id="UP000274922">
    <property type="component" value="Unassembled WGS sequence"/>
</dbReference>
<accession>A0A4P9WZ59</accession>
<evidence type="ECO:0000256" key="10">
    <source>
        <dbReference type="ARBA" id="ARBA00022840"/>
    </source>
</evidence>
<dbReference type="PANTHER" id="PTHR10890:SF3">
    <property type="entry name" value="CYSTEINE--TRNA LIGASE, CYTOPLASMIC"/>
    <property type="match status" value="1"/>
</dbReference>
<keyword evidence="19" id="KW-1185">Reference proteome</keyword>
<keyword evidence="11" id="KW-0648">Protein biosynthesis</keyword>
<dbReference type="GO" id="GO:0004817">
    <property type="term" value="F:cysteine-tRNA ligase activity"/>
    <property type="evidence" value="ECO:0007669"/>
    <property type="project" value="UniProtKB-EC"/>
</dbReference>
<evidence type="ECO:0000256" key="9">
    <source>
        <dbReference type="ARBA" id="ARBA00022833"/>
    </source>
</evidence>
<dbReference type="InterPro" id="IPR024909">
    <property type="entry name" value="Cys-tRNA/MSH_ligase"/>
</dbReference>
<evidence type="ECO:0000256" key="13">
    <source>
        <dbReference type="ARBA" id="ARBA00031499"/>
    </source>
</evidence>
<name>A0A4P9WZ59_9FUNG</name>
<dbReference type="Gene3D" id="3.40.50.620">
    <property type="entry name" value="HUPs"/>
    <property type="match status" value="1"/>
</dbReference>
<dbReference type="HAMAP" id="MF_00041">
    <property type="entry name" value="Cys_tRNA_synth"/>
    <property type="match status" value="1"/>
</dbReference>
<evidence type="ECO:0000313" key="17">
    <source>
        <dbReference type="EMBL" id="RKO99221.1"/>
    </source>
</evidence>
<dbReference type="GO" id="GO:0005737">
    <property type="term" value="C:cytoplasm"/>
    <property type="evidence" value="ECO:0007669"/>
    <property type="project" value="UniProtKB-SubCell"/>
</dbReference>
<evidence type="ECO:0000313" key="18">
    <source>
        <dbReference type="Proteomes" id="UP000268535"/>
    </source>
</evidence>
<evidence type="ECO:0000256" key="3">
    <source>
        <dbReference type="ARBA" id="ARBA00005594"/>
    </source>
</evidence>
<evidence type="ECO:0000313" key="16">
    <source>
        <dbReference type="EMBL" id="RKO97673.1"/>
    </source>
</evidence>
<dbReference type="SUPFAM" id="SSF47323">
    <property type="entry name" value="Anticodon-binding domain of a subclass of class I aminoacyl-tRNA synthetases"/>
    <property type="match status" value="1"/>
</dbReference>
<keyword evidence="6" id="KW-0436">Ligase</keyword>
<dbReference type="GO" id="GO:0046872">
    <property type="term" value="F:metal ion binding"/>
    <property type="evidence" value="ECO:0007669"/>
    <property type="project" value="UniProtKB-KW"/>
</dbReference>
<keyword evidence="12" id="KW-0030">Aminoacyl-tRNA synthetase</keyword>
<reference evidence="18 19" key="1">
    <citation type="journal article" date="2018" name="Nat. Microbiol.">
        <title>Leveraging single-cell genomics to expand the fungal tree of life.</title>
        <authorList>
            <person name="Ahrendt S.R."/>
            <person name="Quandt C.A."/>
            <person name="Ciobanu D."/>
            <person name="Clum A."/>
            <person name="Salamov A."/>
            <person name="Andreopoulos B."/>
            <person name="Cheng J.F."/>
            <person name="Woyke T."/>
            <person name="Pelin A."/>
            <person name="Henrissat B."/>
            <person name="Reynolds N.K."/>
            <person name="Benny G.L."/>
            <person name="Smith M.E."/>
            <person name="James T.Y."/>
            <person name="Grigoriev I.V."/>
        </authorList>
    </citation>
    <scope>NUCLEOTIDE SEQUENCE [LARGE SCALE GENOMIC DNA]</scope>
    <source>
        <strain evidence="18 19">ATCC 52028</strain>
    </source>
</reference>
<comment type="similarity">
    <text evidence="3">Belongs to the class-I aminoacyl-tRNA synthetase family.</text>
</comment>
<evidence type="ECO:0000256" key="7">
    <source>
        <dbReference type="ARBA" id="ARBA00022723"/>
    </source>
</evidence>
<proteinExistence type="inferred from homology"/>
<dbReference type="PANTHER" id="PTHR10890">
    <property type="entry name" value="CYSTEINYL-TRNA SYNTHETASE"/>
    <property type="match status" value="1"/>
</dbReference>
<gene>
    <name evidence="16" type="ORF">CAUPRSCDRAFT_6162</name>
    <name evidence="17" type="ORF">CXG81DRAFT_28008</name>
</gene>
<dbReference type="PRINTS" id="PR00983">
    <property type="entry name" value="TRNASYNTHCYS"/>
</dbReference>
<evidence type="ECO:0000313" key="19">
    <source>
        <dbReference type="Proteomes" id="UP000274922"/>
    </source>
</evidence>
<evidence type="ECO:0000256" key="12">
    <source>
        <dbReference type="ARBA" id="ARBA00023146"/>
    </source>
</evidence>
<evidence type="ECO:0000256" key="5">
    <source>
        <dbReference type="ARBA" id="ARBA00022490"/>
    </source>
</evidence>
<evidence type="ECO:0000259" key="15">
    <source>
        <dbReference type="SMART" id="SM00840"/>
    </source>
</evidence>
<evidence type="ECO:0000256" key="6">
    <source>
        <dbReference type="ARBA" id="ARBA00022598"/>
    </source>
</evidence>
<keyword evidence="9" id="KW-0862">Zinc</keyword>
<evidence type="ECO:0000256" key="8">
    <source>
        <dbReference type="ARBA" id="ARBA00022741"/>
    </source>
</evidence>
<dbReference type="GO" id="GO:0005524">
    <property type="term" value="F:ATP binding"/>
    <property type="evidence" value="ECO:0007669"/>
    <property type="project" value="UniProtKB-KW"/>
</dbReference>
<keyword evidence="7" id="KW-0479">Metal-binding</keyword>
<keyword evidence="14" id="KW-0175">Coiled coil</keyword>
<keyword evidence="5" id="KW-0963">Cytoplasm</keyword>
<dbReference type="EMBL" id="ML014307">
    <property type="protein sequence ID" value="RKO99221.1"/>
    <property type="molecule type" value="Genomic_DNA"/>
</dbReference>
<dbReference type="NCBIfam" id="TIGR00435">
    <property type="entry name" value="cysS"/>
    <property type="match status" value="1"/>
</dbReference>
<evidence type="ECO:0000256" key="14">
    <source>
        <dbReference type="SAM" id="Coils"/>
    </source>
</evidence>
<dbReference type="EC" id="6.1.1.16" evidence="4"/>
<dbReference type="Pfam" id="PF09190">
    <property type="entry name" value="DALR_2"/>
    <property type="match status" value="1"/>
</dbReference>
<evidence type="ECO:0000256" key="1">
    <source>
        <dbReference type="ARBA" id="ARBA00001947"/>
    </source>
</evidence>
<dbReference type="EMBL" id="ML009197">
    <property type="protein sequence ID" value="RKO97673.1"/>
    <property type="molecule type" value="Genomic_DNA"/>
</dbReference>
<dbReference type="InterPro" id="IPR009080">
    <property type="entry name" value="tRNAsynth_Ia_anticodon-bd"/>
</dbReference>
<dbReference type="Proteomes" id="UP000268535">
    <property type="component" value="Unassembled WGS sequence"/>
</dbReference>
<dbReference type="Pfam" id="PF01406">
    <property type="entry name" value="tRNA-synt_1e"/>
    <property type="match status" value="1"/>
</dbReference>
<sequence>MPPSETPTLADPAQWRAPAAQPATALHLRNSLTKSKVPFHPMEGKEVKWYTCGPTVYDAAHLGHARAYITFDILRRIMTDYFGYNVTYVMNITDVDDKIILAARQKFLFSSKFAAAQALDAAAVSEVLAHWQQYVETKLSAYAAPGTATPSWSPDQIERQWDAYRSALVRPDDKIEPKFDLYLKTATRAVAAMAASSKLLSDADPSKRTRDATRHLLEETRDIVAASLDKASGHTLSDPSLFREYAASWERAFFSDMEALGVKKPDLLTRVSEYIPEIVAWVEKIMTNGYAYEVKGSIYFDSQAFDSHERHHYAKLEPGAKNNLGLIQEGEGSLSTGAASDKRAPSDFALWKTSKPGEPAWDSPWGPGRPGWHIECSVMASEVLGDTLDIHSGGIDLAFPHHDNEIAQSEAYFDHDQWTNYFLHAGHLHIEGQKMSKSLKNFITIREALEQHPASRIRLMFLLHSWDAVLDYKVSTLEECRAVEQQFLNYINNVRALERQEAGSTINRSRHQYHDAEKTLYAHLVGARARVHAALCDNFNTPQVMAELRDLVSKANIYMTTAKRAANIEVLVAVSGYVTRMLSLFGLSNLAAPDTAASSEDRIYPFAEAISRLRDQLRSLSQSPSLDNKKILALCDAIRDEVLPDLGVVLDDQDDGRALVKLVDAAQLVQEREAKRAKEAARAAEKAQRLQEQQAKRLEKIMKGQIAPCDMFRLGEHAGQYTAYDERGIPITDHEGAELPKSRKKKFEKEFATQTKLHEEYLRYMREEAATAVP</sequence>
<protein>
    <recommendedName>
        <fullName evidence="4">cysteine--tRNA ligase</fullName>
        <ecNumber evidence="4">6.1.1.16</ecNumber>
    </recommendedName>
    <alternativeName>
        <fullName evidence="13">Cysteinyl-tRNA synthetase</fullName>
    </alternativeName>
</protein>
<comment type="subcellular location">
    <subcellularLocation>
        <location evidence="2">Cytoplasm</location>
    </subcellularLocation>
</comment>
<keyword evidence="10" id="KW-0067">ATP-binding</keyword>
<dbReference type="Gene3D" id="1.20.120.1910">
    <property type="entry name" value="Cysteine-tRNA ligase, C-terminal anti-codon recognition domain"/>
    <property type="match status" value="1"/>
</dbReference>